<dbReference type="AlphaFoldDB" id="A0A369JNB9"/>
<name>A0A369JNB9_HYPMA</name>
<protein>
    <recommendedName>
        <fullName evidence="3">F-box domain-containing protein</fullName>
    </recommendedName>
</protein>
<keyword evidence="2" id="KW-1185">Reference proteome</keyword>
<dbReference type="InParanoid" id="A0A369JNB9"/>
<proteinExistence type="predicted"/>
<evidence type="ECO:0008006" key="3">
    <source>
        <dbReference type="Google" id="ProtNLM"/>
    </source>
</evidence>
<organism evidence="1 2">
    <name type="scientific">Hypsizygus marmoreus</name>
    <name type="common">White beech mushroom</name>
    <name type="synonym">Agaricus marmoreus</name>
    <dbReference type="NCBI Taxonomy" id="39966"/>
    <lineage>
        <taxon>Eukaryota</taxon>
        <taxon>Fungi</taxon>
        <taxon>Dikarya</taxon>
        <taxon>Basidiomycota</taxon>
        <taxon>Agaricomycotina</taxon>
        <taxon>Agaricomycetes</taxon>
        <taxon>Agaricomycetidae</taxon>
        <taxon>Agaricales</taxon>
        <taxon>Tricholomatineae</taxon>
        <taxon>Lyophyllaceae</taxon>
        <taxon>Hypsizygus</taxon>
    </lineage>
</organism>
<dbReference type="Proteomes" id="UP000076154">
    <property type="component" value="Unassembled WGS sequence"/>
</dbReference>
<accession>A0A369JNB9</accession>
<evidence type="ECO:0000313" key="2">
    <source>
        <dbReference type="Proteomes" id="UP000076154"/>
    </source>
</evidence>
<gene>
    <name evidence="1" type="ORF">Hypma_009462</name>
</gene>
<reference evidence="1" key="1">
    <citation type="submission" date="2018-04" db="EMBL/GenBank/DDBJ databases">
        <title>Whole genome sequencing of Hypsizygus marmoreus.</title>
        <authorList>
            <person name="Choi I.-G."/>
            <person name="Min B."/>
            <person name="Kim J.-G."/>
            <person name="Kim S."/>
            <person name="Oh Y.-L."/>
            <person name="Kong W.-S."/>
            <person name="Park H."/>
            <person name="Jeong J."/>
            <person name="Song E.-S."/>
        </authorList>
    </citation>
    <scope>NUCLEOTIDE SEQUENCE [LARGE SCALE GENOMIC DNA]</scope>
    <source>
        <strain evidence="1">51987-8</strain>
    </source>
</reference>
<dbReference type="EMBL" id="LUEZ02000046">
    <property type="protein sequence ID" value="RDB23729.1"/>
    <property type="molecule type" value="Genomic_DNA"/>
</dbReference>
<sequence length="402" mass="44634">MSFPRGEPILPADVLSMIYGSCGLSLHDGLALSSVTRVTRLVSLPFFFSRVRLTKTSESALEHADQALFSAVRKISTGLTASTKPGPAYFTVMLRLLPKFPNLYGLYLNPTFLPLSLLPAFLLSIKSLVSLRKLQLCLDTESAPDLAGDEPPAGPPNLKMLFIIWGCWESKAITPDPITDASGFLRALIEPSVSTLQDLRITFEYEQSKTMSFDFGVLKGARALRSFSLESYGDNADLIDEVLAGVLSPTVNALSLVWLSYPGKQPVFKESFVASLAHLPNLATLTLGLDFEKDAKDTLCYDHDFEWYIRCLLRRLRATELLAAACPALETVVWQQTRIDSEGNDMYHAFRVKDDSGGRAVKIVKDWWMQDRYKDRWGGPLPDNIDDAPLDLMAISQCYGSF</sequence>
<comment type="caution">
    <text evidence="1">The sequence shown here is derived from an EMBL/GenBank/DDBJ whole genome shotgun (WGS) entry which is preliminary data.</text>
</comment>
<evidence type="ECO:0000313" key="1">
    <source>
        <dbReference type="EMBL" id="RDB23729.1"/>
    </source>
</evidence>
<dbReference type="OrthoDB" id="3025297at2759"/>